<dbReference type="VEuPathDB" id="FungiDB:RhiirA1_532589"/>
<evidence type="ECO:0008006" key="4">
    <source>
        <dbReference type="Google" id="ProtNLM"/>
    </source>
</evidence>
<dbReference type="Gene3D" id="1.10.10.60">
    <property type="entry name" value="Homeodomain-like"/>
    <property type="match status" value="1"/>
</dbReference>
<evidence type="ECO:0000313" key="3">
    <source>
        <dbReference type="Proteomes" id="UP000233469"/>
    </source>
</evidence>
<name>A0A2N1MYT9_9GLOM</name>
<feature type="region of interest" description="Disordered" evidence="1">
    <location>
        <begin position="111"/>
        <end position="174"/>
    </location>
</feature>
<dbReference type="SUPFAM" id="SSF46689">
    <property type="entry name" value="Homeodomain-like"/>
    <property type="match status" value="1"/>
</dbReference>
<feature type="compositionally biased region" description="Polar residues" evidence="1">
    <location>
        <begin position="134"/>
        <end position="143"/>
    </location>
</feature>
<evidence type="ECO:0000256" key="1">
    <source>
        <dbReference type="SAM" id="MobiDB-lite"/>
    </source>
</evidence>
<dbReference type="InterPro" id="IPR009057">
    <property type="entry name" value="Homeodomain-like_sf"/>
</dbReference>
<accession>A0A2N1MYT9</accession>
<dbReference type="EMBL" id="LLXL01001047">
    <property type="protein sequence ID" value="PKK66786.1"/>
    <property type="molecule type" value="Genomic_DNA"/>
</dbReference>
<dbReference type="VEuPathDB" id="FungiDB:RhiirFUN_017181"/>
<dbReference type="AlphaFoldDB" id="A0A2N1MYT9"/>
<protein>
    <recommendedName>
        <fullName evidence="4">HTH myb-type domain-containing protein</fullName>
    </recommendedName>
</protein>
<organism evidence="2 3">
    <name type="scientific">Rhizophagus irregularis</name>
    <dbReference type="NCBI Taxonomy" id="588596"/>
    <lineage>
        <taxon>Eukaryota</taxon>
        <taxon>Fungi</taxon>
        <taxon>Fungi incertae sedis</taxon>
        <taxon>Mucoromycota</taxon>
        <taxon>Glomeromycotina</taxon>
        <taxon>Glomeromycetes</taxon>
        <taxon>Glomerales</taxon>
        <taxon>Glomeraceae</taxon>
        <taxon>Rhizophagus</taxon>
    </lineage>
</organism>
<dbReference type="Proteomes" id="UP000233469">
    <property type="component" value="Unassembled WGS sequence"/>
</dbReference>
<evidence type="ECO:0000313" key="2">
    <source>
        <dbReference type="EMBL" id="PKK66786.1"/>
    </source>
</evidence>
<sequence>MADQRVYSSQEYDNDIEKYMKEFKDHPICYTLVSEQMGNRISSKQIRQRWINKLNPSLCHDPLDEEEKSFINKWVENYKSQNPSADKIPWSKLILVMKEEFGKLRSENKVKNYWHPQQRQRERNTSQGPFGINHDTQSNNSQDLFGIIHDRSNNDQGSSEIKKDPRMEISHLIN</sequence>
<dbReference type="VEuPathDB" id="FungiDB:FUN_013898"/>
<reference evidence="2 3" key="2">
    <citation type="submission" date="2017-10" db="EMBL/GenBank/DDBJ databases">
        <title>Extensive intraspecific genome diversity in a model arbuscular mycorrhizal fungus.</title>
        <authorList>
            <person name="Chen E.C.H."/>
            <person name="Morin E."/>
            <person name="Baudet D."/>
            <person name="Noel J."/>
            <person name="Ndikumana S."/>
            <person name="Charron P."/>
            <person name="St-Onge C."/>
            <person name="Giorgi J."/>
            <person name="Grigoriev I.V."/>
            <person name="Roux C."/>
            <person name="Martin F.M."/>
            <person name="Corradi N."/>
        </authorList>
    </citation>
    <scope>NUCLEOTIDE SEQUENCE [LARGE SCALE GENOMIC DNA]</scope>
    <source>
        <strain evidence="2 3">C2</strain>
    </source>
</reference>
<proteinExistence type="predicted"/>
<reference evidence="2 3" key="1">
    <citation type="submission" date="2016-04" db="EMBL/GenBank/DDBJ databases">
        <title>Genome analyses suggest a sexual origin of heterokaryosis in a supposedly ancient asexual fungus.</title>
        <authorList>
            <person name="Ropars J."/>
            <person name="Sedzielewska K."/>
            <person name="Noel J."/>
            <person name="Charron P."/>
            <person name="Farinelli L."/>
            <person name="Marton T."/>
            <person name="Kruger M."/>
            <person name="Pelin A."/>
            <person name="Brachmann A."/>
            <person name="Corradi N."/>
        </authorList>
    </citation>
    <scope>NUCLEOTIDE SEQUENCE [LARGE SCALE GENOMIC DNA]</scope>
    <source>
        <strain evidence="2 3">C2</strain>
    </source>
</reference>
<comment type="caution">
    <text evidence="2">The sequence shown here is derived from an EMBL/GenBank/DDBJ whole genome shotgun (WGS) entry which is preliminary data.</text>
</comment>
<gene>
    <name evidence="2" type="ORF">RhiirC2_806597</name>
</gene>
<feature type="compositionally biased region" description="Basic and acidic residues" evidence="1">
    <location>
        <begin position="160"/>
        <end position="174"/>
    </location>
</feature>